<dbReference type="AlphaFoldDB" id="A0AAE4V7A6"/>
<comment type="caution">
    <text evidence="1">The sequence shown here is derived from an EMBL/GenBank/DDBJ whole genome shotgun (WGS) entry which is preliminary data.</text>
</comment>
<gene>
    <name evidence="1" type="ORF">R4485_00960</name>
</gene>
<name>A0AAE4V7A6_MYCFO</name>
<dbReference type="Proteomes" id="UP001186041">
    <property type="component" value="Unassembled WGS sequence"/>
</dbReference>
<dbReference type="RefSeq" id="WP_317721449.1">
    <property type="nucleotide sequence ID" value="NZ_JAWLVK010000001.1"/>
</dbReference>
<accession>A0AAE4V7A6</accession>
<proteinExistence type="predicted"/>
<dbReference type="EMBL" id="JAWLVV010000001">
    <property type="protein sequence ID" value="MDV7288730.1"/>
    <property type="molecule type" value="Genomic_DNA"/>
</dbReference>
<organism evidence="1 2">
    <name type="scientific">Mycolicibacterium fortuitum</name>
    <name type="common">Mycobacterium fortuitum</name>
    <dbReference type="NCBI Taxonomy" id="1766"/>
    <lineage>
        <taxon>Bacteria</taxon>
        <taxon>Bacillati</taxon>
        <taxon>Actinomycetota</taxon>
        <taxon>Actinomycetes</taxon>
        <taxon>Mycobacteriales</taxon>
        <taxon>Mycobacteriaceae</taxon>
        <taxon>Mycolicibacterium</taxon>
    </lineage>
</organism>
<reference evidence="1" key="1">
    <citation type="submission" date="2023-10" db="EMBL/GenBank/DDBJ databases">
        <title>Mycolicibacterium fortuitum clinical isolates causing pulmonary infections in humans.</title>
        <authorList>
            <person name="Mejia-Ponce P.M."/>
            <person name="Zenteno-Cuevas R."/>
            <person name="Licona-Cassani C."/>
        </authorList>
    </citation>
    <scope>NUCLEOTIDE SEQUENCE</scope>
    <source>
        <strain evidence="1">M8</strain>
    </source>
</reference>
<evidence type="ECO:0000313" key="2">
    <source>
        <dbReference type="Proteomes" id="UP001186041"/>
    </source>
</evidence>
<evidence type="ECO:0000313" key="1">
    <source>
        <dbReference type="EMBL" id="MDV7288730.1"/>
    </source>
</evidence>
<sequence>MTVPERPVSEQAADLADTLQAVVDQLPTYAARTPDLSIGFGIRLSRLVERLAKQVEGLTDGR</sequence>
<protein>
    <submittedName>
        <fullName evidence="1">Uncharacterized protein</fullName>
    </submittedName>
</protein>